<dbReference type="PANTHER" id="PTHR16305:SF28">
    <property type="entry name" value="GUANYLATE CYCLASE DOMAIN-CONTAINING PROTEIN"/>
    <property type="match status" value="1"/>
</dbReference>
<proteinExistence type="predicted"/>
<keyword evidence="5" id="KW-0067">ATP-binding</keyword>
<feature type="domain" description="Guanylate cyclase" evidence="6">
    <location>
        <begin position="72"/>
        <end position="203"/>
    </location>
</feature>
<name>A0A7Y4HA69_9BRAD</name>
<keyword evidence="1" id="KW-0479">Metal-binding</keyword>
<keyword evidence="8" id="KW-1185">Reference proteome</keyword>
<keyword evidence="3" id="KW-0863">Zinc-finger</keyword>
<dbReference type="InterPro" id="IPR001876">
    <property type="entry name" value="Znf_RanBP2"/>
</dbReference>
<reference evidence="7 8" key="1">
    <citation type="submission" date="2020-03" db="EMBL/GenBank/DDBJ databases">
        <title>Bradyrhizobium diversity isolated from nodules of Muelleranthus trifoliolatus.</title>
        <authorList>
            <person name="Klepa M."/>
            <person name="Helene L."/>
            <person name="Hungria M."/>
        </authorList>
    </citation>
    <scope>NUCLEOTIDE SEQUENCE [LARGE SCALE GENOMIC DNA]</scope>
    <source>
        <strain evidence="7 8">WSM 1744</strain>
    </source>
</reference>
<dbReference type="InterPro" id="IPR001054">
    <property type="entry name" value="A/G_cyclase"/>
</dbReference>
<evidence type="ECO:0000256" key="1">
    <source>
        <dbReference type="ARBA" id="ARBA00022723"/>
    </source>
</evidence>
<evidence type="ECO:0000256" key="3">
    <source>
        <dbReference type="ARBA" id="ARBA00022771"/>
    </source>
</evidence>
<gene>
    <name evidence="7" type="ORF">HCN50_30330</name>
</gene>
<dbReference type="InterPro" id="IPR027417">
    <property type="entry name" value="P-loop_NTPase"/>
</dbReference>
<dbReference type="RefSeq" id="WP_171713531.1">
    <property type="nucleotide sequence ID" value="NZ_JAAVLW010000012.1"/>
</dbReference>
<organism evidence="7 8">
    <name type="scientific">Bradyrhizobium archetypum</name>
    <dbReference type="NCBI Taxonomy" id="2721160"/>
    <lineage>
        <taxon>Bacteria</taxon>
        <taxon>Pseudomonadati</taxon>
        <taxon>Pseudomonadota</taxon>
        <taxon>Alphaproteobacteria</taxon>
        <taxon>Hyphomicrobiales</taxon>
        <taxon>Nitrobacteraceae</taxon>
        <taxon>Bradyrhizobium</taxon>
    </lineage>
</organism>
<dbReference type="SMART" id="SM00044">
    <property type="entry name" value="CYCc"/>
    <property type="match status" value="1"/>
</dbReference>
<dbReference type="CDD" id="cd07302">
    <property type="entry name" value="CHD"/>
    <property type="match status" value="1"/>
</dbReference>
<evidence type="ECO:0000313" key="8">
    <source>
        <dbReference type="Proteomes" id="UP000528734"/>
    </source>
</evidence>
<dbReference type="GO" id="GO:0035556">
    <property type="term" value="P:intracellular signal transduction"/>
    <property type="evidence" value="ECO:0007669"/>
    <property type="project" value="InterPro"/>
</dbReference>
<comment type="caution">
    <text evidence="7">The sequence shown here is derived from an EMBL/GenBank/DDBJ whole genome shotgun (WGS) entry which is preliminary data.</text>
</comment>
<evidence type="ECO:0000259" key="6">
    <source>
        <dbReference type="PROSITE" id="PS50125"/>
    </source>
</evidence>
<keyword evidence="2" id="KW-0547">Nucleotide-binding</keyword>
<dbReference type="InterPro" id="IPR011990">
    <property type="entry name" value="TPR-like_helical_dom_sf"/>
</dbReference>
<dbReference type="InterPro" id="IPR029787">
    <property type="entry name" value="Nucleotide_cyclase"/>
</dbReference>
<dbReference type="SUPFAM" id="SSF52540">
    <property type="entry name" value="P-loop containing nucleoside triphosphate hydrolases"/>
    <property type="match status" value="1"/>
</dbReference>
<dbReference type="Gene3D" id="3.30.70.1230">
    <property type="entry name" value="Nucleotide cyclase"/>
    <property type="match status" value="1"/>
</dbReference>
<dbReference type="Gene3D" id="3.40.50.300">
    <property type="entry name" value="P-loop containing nucleotide triphosphate hydrolases"/>
    <property type="match status" value="1"/>
</dbReference>
<dbReference type="Pfam" id="PF12773">
    <property type="entry name" value="DZR"/>
    <property type="match status" value="1"/>
</dbReference>
<keyword evidence="4" id="KW-0862">Zinc</keyword>
<accession>A0A7Y4HA69</accession>
<dbReference type="PANTHER" id="PTHR16305">
    <property type="entry name" value="TESTICULAR SOLUBLE ADENYLYL CYCLASE"/>
    <property type="match status" value="1"/>
</dbReference>
<dbReference type="InterPro" id="IPR041664">
    <property type="entry name" value="AAA_16"/>
</dbReference>
<evidence type="ECO:0000256" key="2">
    <source>
        <dbReference type="ARBA" id="ARBA00022741"/>
    </source>
</evidence>
<evidence type="ECO:0000313" key="7">
    <source>
        <dbReference type="EMBL" id="NOJ50481.1"/>
    </source>
</evidence>
<evidence type="ECO:0000256" key="4">
    <source>
        <dbReference type="ARBA" id="ARBA00022833"/>
    </source>
</evidence>
<dbReference type="GO" id="GO:0004016">
    <property type="term" value="F:adenylate cyclase activity"/>
    <property type="evidence" value="ECO:0007669"/>
    <property type="project" value="UniProtKB-ARBA"/>
</dbReference>
<dbReference type="GO" id="GO:0005524">
    <property type="term" value="F:ATP binding"/>
    <property type="evidence" value="ECO:0007669"/>
    <property type="project" value="UniProtKB-KW"/>
</dbReference>
<dbReference type="SUPFAM" id="SSF55073">
    <property type="entry name" value="Nucleotide cyclase"/>
    <property type="match status" value="1"/>
</dbReference>
<dbReference type="Pfam" id="PF13191">
    <property type="entry name" value="AAA_16"/>
    <property type="match status" value="1"/>
</dbReference>
<dbReference type="PROSITE" id="PS50125">
    <property type="entry name" value="GUANYLATE_CYCLASE_2"/>
    <property type="match status" value="1"/>
</dbReference>
<dbReference type="GO" id="GO:0009190">
    <property type="term" value="P:cyclic nucleotide biosynthetic process"/>
    <property type="evidence" value="ECO:0007669"/>
    <property type="project" value="InterPro"/>
</dbReference>
<dbReference type="AlphaFoldDB" id="A0A7Y4HA69"/>
<dbReference type="Proteomes" id="UP000528734">
    <property type="component" value="Unassembled WGS sequence"/>
</dbReference>
<sequence length="1101" mass="120973">MICVRCRASAEEGKKFCGECGAPLPWQCRICGSENAPDKRFCGNCGTASADVASELPVVASPDIGLERRHITIMFVDLVGSTLLGRRLDPEDLRHVIAAFNNAVTGAIKQFDGFVARYMGDGVLAYFGYPHAHEADAERAISAGLAVVSAIGGLPSAAGPAGTLSARVGIASGLVVIGDLIGTGASREAAAIGDTPNLAARLQSAAEPGTVLISESTKRLAGGLFEYQQFNAGMLKGRPPGEPAWLVLGQSSIDSRFEALHPWQLRLVGRDEEVELLRRRWEQVNSGEGRVVFICGDPGIGKSRLATSLEQMVREAEHLSFRLSCSPLHQHTPLYPIIRQLKRVANFQRADSPETKRDKLKRSLAADASPEDIMHFADLLSIPDIGGQPTTVVPPPTKKEMTFAAILRQFESLARQSPIALIFEDLHWADPTTLDLLVRLVELAEHAPILLVITSRRVDLHPVWSSRPHVTVRLLNALNRRLAAALVKEVAGNQHLPQEVVDRIVTNSDGVPLFIEELTRLVLERDQEQKDNLDNSADGQFTFGTVPTSLHASLMSRLDRLPVGKEIAQTGSVVGREFSFDMLQTISGKPSVQIEDSLRELVEAQLIIPHGQPPEAVYVFKHALVQEAAYASLLRERRSAIHRKLAEVLEKDPANLEAAHPQLTAWHFAEAGMPDKAVTHYLKAADQATGRFALAEMVSHLRNALRQLELLPDSIDRRRRELPIQVALGRALIDHEGSGSEEVRTTFEYALRLCLELDDTNEMIRVHDGLVNFHFTHSAFDAILRYSEELLEAGHRAGSRQARLIAKRSSGFAHLLSGRFAMANDDLRSFLDMYDATRDGPEAALTTRDPKVSVCTILGICLTAMGYPDSGAAMSAEGVEHAEMLNHQVSLILGLRRACVQRIMQRDDEGVRDLADRIFKITSEYETFKGARDGIILHCWGQFHANRDPSLLDTMQATIEHFDNTKHWAMLPFFMTSAAELRGQVGDRAGAAALLDRASQLVENTGEEWCAAEITRLRALFSARDEDEKLTLLQASLGMATSQGAMLWQLRTATSLGELWRKKGDKDRAHALLAPICGWFMEGANMRDLISARSLLALLGK</sequence>
<protein>
    <submittedName>
        <fullName evidence="7">AAA family ATPase</fullName>
    </submittedName>
</protein>
<dbReference type="EMBL" id="JAAVLW010000012">
    <property type="protein sequence ID" value="NOJ50481.1"/>
    <property type="molecule type" value="Genomic_DNA"/>
</dbReference>
<evidence type="ECO:0000256" key="5">
    <source>
        <dbReference type="ARBA" id="ARBA00022840"/>
    </source>
</evidence>
<dbReference type="PROSITE" id="PS01358">
    <property type="entry name" value="ZF_RANBP2_1"/>
    <property type="match status" value="1"/>
</dbReference>
<dbReference type="Pfam" id="PF00211">
    <property type="entry name" value="Guanylate_cyc"/>
    <property type="match status" value="1"/>
</dbReference>
<dbReference type="GO" id="GO:0005737">
    <property type="term" value="C:cytoplasm"/>
    <property type="evidence" value="ECO:0007669"/>
    <property type="project" value="TreeGrafter"/>
</dbReference>
<dbReference type="InterPro" id="IPR025874">
    <property type="entry name" value="DZR"/>
</dbReference>
<dbReference type="Gene3D" id="1.25.40.10">
    <property type="entry name" value="Tetratricopeptide repeat domain"/>
    <property type="match status" value="1"/>
</dbReference>
<dbReference type="GO" id="GO:0008270">
    <property type="term" value="F:zinc ion binding"/>
    <property type="evidence" value="ECO:0007669"/>
    <property type="project" value="UniProtKB-KW"/>
</dbReference>